<reference evidence="8" key="2">
    <citation type="submission" date="2003-08" db="EMBL/GenBank/DDBJ databases">
        <authorList>
            <person name="Beja O."/>
            <person name="Aravind L."/>
            <person name="Koonin E.V."/>
            <person name="Suzuki M.T."/>
            <person name="Hadd A."/>
            <person name="Nguyen L.P."/>
            <person name="Jovanovich S.B."/>
            <person name="Gates C.M."/>
            <person name="Feldman R.A."/>
            <person name="DeLong E.F."/>
        </authorList>
    </citation>
    <scope>NUCLEOTIDE SEQUENCE</scope>
</reference>
<dbReference type="InterPro" id="IPR017953">
    <property type="entry name" value="Carbohydrate_kinase_pred_CS"/>
</dbReference>
<feature type="binding site" evidence="6">
    <location>
        <position position="158"/>
    </location>
    <ligand>
        <name>(6S)-NADPHX</name>
        <dbReference type="ChEBI" id="CHEBI:64076"/>
    </ligand>
</feature>
<evidence type="ECO:0000256" key="6">
    <source>
        <dbReference type="HAMAP-Rule" id="MF_01965"/>
    </source>
</evidence>
<name>Q9F7S0_PRB01</name>
<dbReference type="GO" id="GO:0052855">
    <property type="term" value="F:ADP-dependent NAD(P)H-hydrate dehydratase activity"/>
    <property type="evidence" value="ECO:0007669"/>
    <property type="project" value="UniProtKB-UniRule"/>
</dbReference>
<comment type="function">
    <text evidence="6">Catalyzes the dehydration of the S-form of NAD(P)HX at the expense of ADP, which is converted to AMP. Together with NAD(P)HX epimerase, which catalyzes the epimerization of the S- and R-forms, the enzyme allows the repair of both epimers of NAD(P)HX, a damaged form of NAD(P)H that is a result of enzymatic or heat-dependent hydration.</text>
</comment>
<dbReference type="Gene3D" id="3.40.1190.20">
    <property type="match status" value="1"/>
</dbReference>
<evidence type="ECO:0000313" key="8">
    <source>
        <dbReference type="EMBL" id="AAG10448.1"/>
    </source>
</evidence>
<dbReference type="SUPFAM" id="SSF53613">
    <property type="entry name" value="Ribokinase-like"/>
    <property type="match status" value="1"/>
</dbReference>
<gene>
    <name evidence="6" type="primary">nnrD</name>
</gene>
<proteinExistence type="inferred from homology"/>
<feature type="binding site" evidence="6">
    <location>
        <position position="226"/>
    </location>
    <ligand>
        <name>AMP</name>
        <dbReference type="ChEBI" id="CHEBI:456215"/>
    </ligand>
</feature>
<feature type="binding site" evidence="6">
    <location>
        <position position="106"/>
    </location>
    <ligand>
        <name>(6S)-NADPHX</name>
        <dbReference type="ChEBI" id="CHEBI:64076"/>
    </ligand>
</feature>
<organism evidence="8">
    <name type="scientific">Gamma-proteobacterium EBAC31A08</name>
    <dbReference type="NCBI Taxonomy" id="133804"/>
    <lineage>
        <taxon>Bacteria</taxon>
        <taxon>Pseudomonadati</taxon>
        <taxon>Pseudomonadota</taxon>
        <taxon>Gammaproteobacteria</taxon>
        <taxon>environmental samples</taxon>
    </lineage>
</organism>
<dbReference type="GO" id="GO:0110051">
    <property type="term" value="P:metabolite repair"/>
    <property type="evidence" value="ECO:0007669"/>
    <property type="project" value="TreeGrafter"/>
</dbReference>
<dbReference type="PANTHER" id="PTHR12592:SF0">
    <property type="entry name" value="ATP-DEPENDENT (S)-NAD(P)H-HYDRATE DEHYDRATASE"/>
    <property type="match status" value="1"/>
</dbReference>
<keyword evidence="8" id="KW-0808">Transferase</keyword>
<protein>
    <recommendedName>
        <fullName evidence="6">ADP-dependent (S)-NAD(P)H-hydrate dehydratase</fullName>
        <ecNumber evidence="6">4.2.1.136</ecNumber>
    </recommendedName>
    <alternativeName>
        <fullName evidence="6">ADP-dependent NAD(P)HX dehydratase</fullName>
    </alternativeName>
</protein>
<dbReference type="PROSITE" id="PS01050">
    <property type="entry name" value="YJEF_C_2"/>
    <property type="match status" value="1"/>
</dbReference>
<comment type="cofactor">
    <cofactor evidence="6">
        <name>Mg(2+)</name>
        <dbReference type="ChEBI" id="CHEBI:18420"/>
    </cofactor>
</comment>
<evidence type="ECO:0000259" key="7">
    <source>
        <dbReference type="PROSITE" id="PS51383"/>
    </source>
</evidence>
<dbReference type="GO" id="GO:0005524">
    <property type="term" value="F:ATP binding"/>
    <property type="evidence" value="ECO:0007669"/>
    <property type="project" value="UniProtKB-KW"/>
</dbReference>
<comment type="subunit">
    <text evidence="6">Homotetramer.</text>
</comment>
<keyword evidence="2 6" id="KW-0067">ATP-binding</keyword>
<dbReference type="EMBL" id="AF279106">
    <property type="protein sequence ID" value="AAG10448.1"/>
    <property type="molecule type" value="Genomic_DNA"/>
</dbReference>
<accession>Q9F7S0</accession>
<dbReference type="NCBIfam" id="TIGR00196">
    <property type="entry name" value="yjeF_cterm"/>
    <property type="match status" value="1"/>
</dbReference>
<dbReference type="PANTHER" id="PTHR12592">
    <property type="entry name" value="ATP-DEPENDENT (S)-NAD(P)H-HYDRATE DEHYDRATASE FAMILY MEMBER"/>
    <property type="match status" value="1"/>
</dbReference>
<keyword evidence="8" id="KW-0418">Kinase</keyword>
<evidence type="ECO:0000256" key="4">
    <source>
        <dbReference type="ARBA" id="ARBA00023027"/>
    </source>
</evidence>
<dbReference type="EC" id="4.2.1.136" evidence="6"/>
<dbReference type="GO" id="GO:0046496">
    <property type="term" value="P:nicotinamide nucleotide metabolic process"/>
    <property type="evidence" value="ECO:0007669"/>
    <property type="project" value="UniProtKB-UniRule"/>
</dbReference>
<dbReference type="PROSITE" id="PS51383">
    <property type="entry name" value="YJEF_C_3"/>
    <property type="match status" value="1"/>
</dbReference>
<dbReference type="CDD" id="cd01171">
    <property type="entry name" value="YXKO-related"/>
    <property type="match status" value="1"/>
</dbReference>
<reference evidence="8" key="1">
    <citation type="journal article" date="2000" name="Science">
        <title>Bacterial rhodopsin: evidence for a new type of phototrophy in the sea.</title>
        <authorList>
            <person name="Beja O."/>
            <person name="Aravind L."/>
            <person name="Koonin E.V."/>
            <person name="Suzuki M.T."/>
            <person name="Hadd A."/>
            <person name="Nguyen L.P."/>
            <person name="Jovanovich S.B."/>
            <person name="Gates C.M."/>
            <person name="Feldman R.A."/>
            <person name="Spudich J.L."/>
            <person name="Spudich E.N."/>
            <person name="DeLong E.F."/>
        </authorList>
    </citation>
    <scope>NUCLEOTIDE SEQUENCE</scope>
</reference>
<dbReference type="Pfam" id="PF01256">
    <property type="entry name" value="Carb_kinase"/>
    <property type="match status" value="1"/>
</dbReference>
<comment type="similarity">
    <text evidence="6">Belongs to the NnrD/CARKD family.</text>
</comment>
<comment type="catalytic activity">
    <reaction evidence="6">
        <text>(6S)-NADHX + ADP = AMP + phosphate + NADH + H(+)</text>
        <dbReference type="Rhea" id="RHEA:32223"/>
        <dbReference type="ChEBI" id="CHEBI:15378"/>
        <dbReference type="ChEBI" id="CHEBI:43474"/>
        <dbReference type="ChEBI" id="CHEBI:57945"/>
        <dbReference type="ChEBI" id="CHEBI:64074"/>
        <dbReference type="ChEBI" id="CHEBI:456215"/>
        <dbReference type="ChEBI" id="CHEBI:456216"/>
        <dbReference type="EC" id="4.2.1.136"/>
    </reaction>
</comment>
<feature type="domain" description="YjeF C-terminal" evidence="7">
    <location>
        <begin position="8"/>
        <end position="285"/>
    </location>
</feature>
<keyword evidence="1 6" id="KW-0547">Nucleotide-binding</keyword>
<dbReference type="InterPro" id="IPR000631">
    <property type="entry name" value="CARKD"/>
</dbReference>
<keyword evidence="4 6" id="KW-0520">NAD</keyword>
<dbReference type="AlphaFoldDB" id="Q9F7S0"/>
<feature type="binding site" evidence="6">
    <location>
        <position position="227"/>
    </location>
    <ligand>
        <name>(6S)-NADPHX</name>
        <dbReference type="ChEBI" id="CHEBI:64076"/>
    </ligand>
</feature>
<dbReference type="InterPro" id="IPR029056">
    <property type="entry name" value="Ribokinase-like"/>
</dbReference>
<keyword evidence="3 6" id="KW-0521">NADP</keyword>
<feature type="binding site" evidence="6">
    <location>
        <position position="43"/>
    </location>
    <ligand>
        <name>(6S)-NADPHX</name>
        <dbReference type="ChEBI" id="CHEBI:64076"/>
    </ligand>
</feature>
<evidence type="ECO:0000256" key="3">
    <source>
        <dbReference type="ARBA" id="ARBA00022857"/>
    </source>
</evidence>
<feature type="binding site" evidence="6">
    <location>
        <begin position="196"/>
        <end position="200"/>
    </location>
    <ligand>
        <name>AMP</name>
        <dbReference type="ChEBI" id="CHEBI:456215"/>
    </ligand>
</feature>
<evidence type="ECO:0000256" key="2">
    <source>
        <dbReference type="ARBA" id="ARBA00022840"/>
    </source>
</evidence>
<sequence length="285" mass="29585">MSILQSFTFQELKNLLPNRAKDSHKGNFGKVLICAGSPGMGGAGILASEASLFCGSGLVTLVTDTSNVSPSLLRNPEVMAIGVDMVEGVDIDLKIKDHSVILYGPGIANTAFAKTILGKILKSANNSKIILDAGALHIVASSKSLIKKSNKTILMTPHPGEAAILLNISIEEVQRDRISAAKQIADTYGASIVILKGMGTVVFDSTNNKSFICACGGPELASGGTGDVLAGVLTALLAQGLDIRNASIIAVAVHSEAGLKFKVDIGEIGLNASSLIPIIRQLINR</sequence>
<dbReference type="HAMAP" id="MF_01965">
    <property type="entry name" value="NADHX_dehydratase"/>
    <property type="match status" value="1"/>
</dbReference>
<dbReference type="GO" id="GO:0016301">
    <property type="term" value="F:kinase activity"/>
    <property type="evidence" value="ECO:0007669"/>
    <property type="project" value="UniProtKB-KW"/>
</dbReference>
<comment type="catalytic activity">
    <reaction evidence="6">
        <text>(6S)-NADPHX + ADP = AMP + phosphate + NADPH + H(+)</text>
        <dbReference type="Rhea" id="RHEA:32235"/>
        <dbReference type="ChEBI" id="CHEBI:15378"/>
        <dbReference type="ChEBI" id="CHEBI:43474"/>
        <dbReference type="ChEBI" id="CHEBI:57783"/>
        <dbReference type="ChEBI" id="CHEBI:64076"/>
        <dbReference type="ChEBI" id="CHEBI:456215"/>
        <dbReference type="ChEBI" id="CHEBI:456216"/>
        <dbReference type="EC" id="4.2.1.136"/>
    </reaction>
</comment>
<keyword evidence="5 6" id="KW-0456">Lyase</keyword>
<evidence type="ECO:0000256" key="5">
    <source>
        <dbReference type="ARBA" id="ARBA00023239"/>
    </source>
</evidence>
<dbReference type="GO" id="GO:0052856">
    <property type="term" value="F:NAD(P)HX epimerase activity"/>
    <property type="evidence" value="ECO:0007669"/>
    <property type="project" value="TreeGrafter"/>
</dbReference>
<evidence type="ECO:0000256" key="1">
    <source>
        <dbReference type="ARBA" id="ARBA00022741"/>
    </source>
</evidence>